<dbReference type="InterPro" id="IPR000644">
    <property type="entry name" value="CBS_dom"/>
</dbReference>
<evidence type="ECO:0000256" key="5">
    <source>
        <dbReference type="ARBA" id="ARBA00022737"/>
    </source>
</evidence>
<evidence type="ECO:0000256" key="8">
    <source>
        <dbReference type="ARBA" id="ARBA00023136"/>
    </source>
</evidence>
<reference key="1">
    <citation type="submission" date="2017-08" db="EMBL/GenBank/DDBJ databases">
        <title>A dynamic microbial community with high functional redundancy inhabits the cold, oxic subseafloor aquifer.</title>
        <authorList>
            <person name="Tully B.J."/>
            <person name="Wheat C.G."/>
            <person name="Glazer B.T."/>
            <person name="Huber J.A."/>
        </authorList>
    </citation>
    <scope>NUCLEOTIDE SEQUENCE [LARGE SCALE GENOMIC DNA]</scope>
</reference>
<evidence type="ECO:0000256" key="1">
    <source>
        <dbReference type="ARBA" id="ARBA00004651"/>
    </source>
</evidence>
<keyword evidence="5" id="KW-0677">Repeat</keyword>
<accession>A0A2A4YT58</accession>
<evidence type="ECO:0000256" key="10">
    <source>
        <dbReference type="PROSITE-ProRule" id="PRU01193"/>
    </source>
</evidence>
<dbReference type="Pfam" id="PF00571">
    <property type="entry name" value="CBS"/>
    <property type="match status" value="1"/>
</dbReference>
<dbReference type="InterPro" id="IPR005170">
    <property type="entry name" value="Transptr-assoc_dom"/>
</dbReference>
<feature type="transmembrane region" description="Helical" evidence="11">
    <location>
        <begin position="6"/>
        <end position="26"/>
    </location>
</feature>
<dbReference type="InterPro" id="IPR044751">
    <property type="entry name" value="Ion_transp-like_CBS"/>
</dbReference>
<dbReference type="InterPro" id="IPR002550">
    <property type="entry name" value="CNNM"/>
</dbReference>
<feature type="transmembrane region" description="Helical" evidence="11">
    <location>
        <begin position="117"/>
        <end position="150"/>
    </location>
</feature>
<gene>
    <name evidence="14" type="ORF">COB13_14760</name>
</gene>
<keyword evidence="3" id="KW-1003">Cell membrane</keyword>
<dbReference type="SUPFAM" id="SSF56176">
    <property type="entry name" value="FAD-binding/transporter-associated domain-like"/>
    <property type="match status" value="1"/>
</dbReference>
<feature type="transmembrane region" description="Helical" evidence="11">
    <location>
        <begin position="55"/>
        <end position="79"/>
    </location>
</feature>
<dbReference type="PANTHER" id="PTHR22777:SF32">
    <property type="entry name" value="UPF0053 INNER MEMBRANE PROTEIN YFJD"/>
    <property type="match status" value="1"/>
</dbReference>
<name>A0A2A4YT58_9PROT</name>
<evidence type="ECO:0000259" key="13">
    <source>
        <dbReference type="PROSITE" id="PS51846"/>
    </source>
</evidence>
<feature type="transmembrane region" description="Helical" evidence="11">
    <location>
        <begin position="85"/>
        <end position="105"/>
    </location>
</feature>
<dbReference type="EMBL" id="NVUS01000025">
    <property type="protein sequence ID" value="PCI97992.1"/>
    <property type="molecule type" value="Genomic_DNA"/>
</dbReference>
<keyword evidence="7 9" id="KW-0129">CBS domain</keyword>
<feature type="domain" description="CBS" evidence="12">
    <location>
        <begin position="270"/>
        <end position="327"/>
    </location>
</feature>
<reference evidence="14" key="2">
    <citation type="journal article" date="2018" name="ISME J.">
        <title>A dynamic microbial community with high functional redundancy inhabits the cold, oxic subseafloor aquifer.</title>
        <authorList>
            <person name="Tully B.J."/>
            <person name="Wheat C.G."/>
            <person name="Glazer B.T."/>
            <person name="Huber J.A."/>
        </authorList>
    </citation>
    <scope>NUCLEOTIDE SEQUENCE</scope>
    <source>
        <strain evidence="14">NORP83</strain>
    </source>
</reference>
<evidence type="ECO:0000256" key="4">
    <source>
        <dbReference type="ARBA" id="ARBA00022692"/>
    </source>
</evidence>
<dbReference type="InterPro" id="IPR016169">
    <property type="entry name" value="FAD-bd_PCMH_sub2"/>
</dbReference>
<dbReference type="SUPFAM" id="SSF54631">
    <property type="entry name" value="CBS-domain pair"/>
    <property type="match status" value="1"/>
</dbReference>
<feature type="domain" description="CNNM transmembrane" evidence="13">
    <location>
        <begin position="1"/>
        <end position="184"/>
    </location>
</feature>
<comment type="similarity">
    <text evidence="2">Belongs to the UPF0053 family. Hemolysin C subfamily.</text>
</comment>
<organism evidence="14">
    <name type="scientific">OCS116 cluster bacterium</name>
    <dbReference type="NCBI Taxonomy" id="2030921"/>
    <lineage>
        <taxon>Bacteria</taxon>
        <taxon>Pseudomonadati</taxon>
        <taxon>Pseudomonadota</taxon>
        <taxon>Alphaproteobacteria</taxon>
        <taxon>OCS116 cluster</taxon>
    </lineage>
</organism>
<evidence type="ECO:0000256" key="7">
    <source>
        <dbReference type="ARBA" id="ARBA00023122"/>
    </source>
</evidence>
<evidence type="ECO:0000256" key="6">
    <source>
        <dbReference type="ARBA" id="ARBA00022989"/>
    </source>
</evidence>
<dbReference type="InterPro" id="IPR036318">
    <property type="entry name" value="FAD-bd_PCMH-like_sf"/>
</dbReference>
<dbReference type="PANTHER" id="PTHR22777">
    <property type="entry name" value="HEMOLYSIN-RELATED"/>
    <property type="match status" value="1"/>
</dbReference>
<evidence type="ECO:0008006" key="15">
    <source>
        <dbReference type="Google" id="ProtNLM"/>
    </source>
</evidence>
<evidence type="ECO:0000313" key="14">
    <source>
        <dbReference type="EMBL" id="PCI97992.1"/>
    </source>
</evidence>
<keyword evidence="4 10" id="KW-0812">Transmembrane</keyword>
<dbReference type="InterPro" id="IPR046342">
    <property type="entry name" value="CBS_dom_sf"/>
</dbReference>
<comment type="subcellular location">
    <subcellularLocation>
        <location evidence="1">Cell membrane</location>
        <topology evidence="1">Multi-pass membrane protein</topology>
    </subcellularLocation>
</comment>
<proteinExistence type="inferred from homology"/>
<dbReference type="GO" id="GO:0050660">
    <property type="term" value="F:flavin adenine dinucleotide binding"/>
    <property type="evidence" value="ECO:0007669"/>
    <property type="project" value="InterPro"/>
</dbReference>
<dbReference type="SMART" id="SM01091">
    <property type="entry name" value="CorC_HlyC"/>
    <property type="match status" value="1"/>
</dbReference>
<evidence type="ECO:0000259" key="12">
    <source>
        <dbReference type="PROSITE" id="PS51371"/>
    </source>
</evidence>
<dbReference type="Gene3D" id="3.30.465.10">
    <property type="match status" value="1"/>
</dbReference>
<comment type="caution">
    <text evidence="14">The sequence shown here is derived from an EMBL/GenBank/DDBJ whole genome shotgun (WGS) entry which is preliminary data.</text>
</comment>
<dbReference type="Gene3D" id="3.10.580.10">
    <property type="entry name" value="CBS-domain"/>
    <property type="match status" value="1"/>
</dbReference>
<keyword evidence="8 10" id="KW-0472">Membrane</keyword>
<dbReference type="Pfam" id="PF01595">
    <property type="entry name" value="CNNM"/>
    <property type="match status" value="1"/>
</dbReference>
<dbReference type="AlphaFoldDB" id="A0A2A4YT58"/>
<protein>
    <recommendedName>
        <fullName evidence="15">HlyC/CorC family transporter</fullName>
    </recommendedName>
</protein>
<dbReference type="PROSITE" id="PS51371">
    <property type="entry name" value="CBS"/>
    <property type="match status" value="1"/>
</dbReference>
<evidence type="ECO:0000256" key="2">
    <source>
        <dbReference type="ARBA" id="ARBA00006446"/>
    </source>
</evidence>
<dbReference type="FunFam" id="3.10.580.10:FF:000002">
    <property type="entry name" value="Magnesium/cobalt efflux protein CorC"/>
    <property type="match status" value="1"/>
</dbReference>
<dbReference type="GO" id="GO:0005886">
    <property type="term" value="C:plasma membrane"/>
    <property type="evidence" value="ECO:0007669"/>
    <property type="project" value="UniProtKB-SubCell"/>
</dbReference>
<evidence type="ECO:0000256" key="11">
    <source>
        <dbReference type="SAM" id="Phobius"/>
    </source>
</evidence>
<sequence length="413" mass="45901">MAVGAIIVLIFISALFSGSETALTAASRARIKQMQKKKSQRADMVGKLLEKPEKLIGAILLGNNLVNILASAIATSFFINLFGAAGVAYATVIMTFVILIFAEVLPKTYALQQPEKLALFVAPLMRSIVFILTPLVLIIRAIVSFFLWIFGVRPPQEMDEDAADAEIRGNIDLQHEEGVMVKNDRDMLGGILDLKQMGIEDVMIHRTNIFALNIALGATEIATQILNNSYTRVPLYRGAPDNFIGILHTKDLLWAINAQKQAEEKDLESLLTPIWYVPETTSLQDQLNNFLKRKSHFALVVDEYGETQGLITLEDILEEIVGDIVDEHDHGLKGMRPQPNGSVNVDGHISVRDLNRAMDWQLPQDDAISVAGLIINEAQIIPNIGQAFNFYGFRFEILRKQANRLTAIRVTKL</sequence>
<keyword evidence="6 10" id="KW-1133">Transmembrane helix</keyword>
<dbReference type="CDD" id="cd04590">
    <property type="entry name" value="CBS_pair_CorC_HlyC_assoc"/>
    <property type="match status" value="1"/>
</dbReference>
<dbReference type="PROSITE" id="PS51846">
    <property type="entry name" value="CNNM"/>
    <property type="match status" value="1"/>
</dbReference>
<evidence type="ECO:0000256" key="9">
    <source>
        <dbReference type="PROSITE-ProRule" id="PRU00703"/>
    </source>
</evidence>
<evidence type="ECO:0000256" key="3">
    <source>
        <dbReference type="ARBA" id="ARBA00022475"/>
    </source>
</evidence>
<dbReference type="Pfam" id="PF03471">
    <property type="entry name" value="CorC_HlyC"/>
    <property type="match status" value="1"/>
</dbReference>